<dbReference type="InterPro" id="IPR050130">
    <property type="entry name" value="ClpA_ClpB"/>
</dbReference>
<keyword evidence="1" id="KW-0547">Nucleotide-binding</keyword>
<dbReference type="InterPro" id="IPR002110">
    <property type="entry name" value="Ankyrin_rpt"/>
</dbReference>
<evidence type="ECO:0000259" key="5">
    <source>
        <dbReference type="SMART" id="SM00382"/>
    </source>
</evidence>
<dbReference type="SMART" id="SM00248">
    <property type="entry name" value="ANK"/>
    <property type="match status" value="3"/>
</dbReference>
<dbReference type="Pfam" id="PF10431">
    <property type="entry name" value="ClpB_D2-small"/>
    <property type="match status" value="1"/>
</dbReference>
<feature type="repeat" description="ANK" evidence="3">
    <location>
        <begin position="119"/>
        <end position="151"/>
    </location>
</feature>
<evidence type="ECO:0000256" key="1">
    <source>
        <dbReference type="ARBA" id="ARBA00022741"/>
    </source>
</evidence>
<dbReference type="InterPro" id="IPR019489">
    <property type="entry name" value="Clp_ATPase_C"/>
</dbReference>
<dbReference type="CDD" id="cd19499">
    <property type="entry name" value="RecA-like_ClpB_Hsp104-like"/>
    <property type="match status" value="1"/>
</dbReference>
<evidence type="ECO:0000256" key="4">
    <source>
        <dbReference type="SAM" id="Coils"/>
    </source>
</evidence>
<dbReference type="SUPFAM" id="SSF52540">
    <property type="entry name" value="P-loop containing nucleoside triphosphate hydrolases"/>
    <property type="match status" value="1"/>
</dbReference>
<name>A0AAE0SS17_9BIVA</name>
<feature type="domain" description="AAA+ ATPase" evidence="5">
    <location>
        <begin position="296"/>
        <end position="444"/>
    </location>
</feature>
<dbReference type="PROSITE" id="PS50088">
    <property type="entry name" value="ANK_REPEAT"/>
    <property type="match status" value="2"/>
</dbReference>
<dbReference type="PANTHER" id="PTHR11638">
    <property type="entry name" value="ATP-DEPENDENT CLP PROTEASE"/>
    <property type="match status" value="1"/>
</dbReference>
<evidence type="ECO:0000256" key="2">
    <source>
        <dbReference type="ARBA" id="ARBA00022840"/>
    </source>
</evidence>
<dbReference type="EMBL" id="JAEAOA010001306">
    <property type="protein sequence ID" value="KAK3597111.1"/>
    <property type="molecule type" value="Genomic_DNA"/>
</dbReference>
<keyword evidence="4" id="KW-0175">Coiled coil</keyword>
<accession>A0AAE0SS17</accession>
<dbReference type="InterPro" id="IPR027417">
    <property type="entry name" value="P-loop_NTPase"/>
</dbReference>
<feature type="coiled-coil region" evidence="4">
    <location>
        <begin position="231"/>
        <end position="258"/>
    </location>
</feature>
<keyword evidence="2" id="KW-0067">ATP-binding</keyword>
<evidence type="ECO:0000313" key="8">
    <source>
        <dbReference type="Proteomes" id="UP001195483"/>
    </source>
</evidence>
<dbReference type="InterPro" id="IPR001270">
    <property type="entry name" value="ClpA/B"/>
</dbReference>
<feature type="domain" description="Clp ATPase C-terminal" evidence="6">
    <location>
        <begin position="495"/>
        <end position="585"/>
    </location>
</feature>
<sequence length="630" mass="71787">MAASKGRQLIHKLFALQCRRISHNQREFHERNIERHGTKLPLISHNYIVVSYQRISPSIRKLLAGFGVGGTVFSLVAFCAADVEDNNHKFLLTAVKQNNYGEVERLLKLGVDVNKRHKLGWTALHVAAVNKNRSAVKLLLDAGADINAGDEFSTSSRVAREKHLHPLHVHVSREEEFCDRLSSQADFRGCTALHYAALVEDEGTVALLLQRGADPTKENGYGHRPIDYVAIPSLKRLLKEHEIKYKEVQEKLAAEERRKFPLEQRLKEHIIGQEGAINTVASAIRRKENGWYDEDHPLVFLFLGSSGIGKTELAKQVAKYLHKDDKKGFIRLDMSEYQEKHEVAKFIGSPPGYIGHEEGGQLTKKLTEFSKAVVLFDEVDKAHPDVLTIMLQLFDEGRLTDGKGKTVNCKDAIFIMTSNLASEEIAGHALQLRREAEVIKEQQKAGNLDYLELAEEKITISRKFKDIVIRPILKRHFRRDEFLGRINEIVYFLPFSRSELSKLVVKELEFWAERAKKKHQMDLEWDHKVVDVLADGYDVHYGARSIKYEVERRVVSQLAMAHERQLIDKGCTVKLTVAHGEEMTKSNKTEDSSKHIPAIKLQLVRKGTFKNEYVDINLDKVDNPFSVGFK</sequence>
<dbReference type="Pfam" id="PF07724">
    <property type="entry name" value="AAA_2"/>
    <property type="match status" value="1"/>
</dbReference>
<comment type="caution">
    <text evidence="7">The sequence shown here is derived from an EMBL/GenBank/DDBJ whole genome shotgun (WGS) entry which is preliminary data.</text>
</comment>
<dbReference type="PANTHER" id="PTHR11638:SF93">
    <property type="entry name" value="MITOCHONDRIAL DISAGGREGASE"/>
    <property type="match status" value="1"/>
</dbReference>
<dbReference type="SMART" id="SM00382">
    <property type="entry name" value="AAA"/>
    <property type="match status" value="1"/>
</dbReference>
<dbReference type="Pfam" id="PF12796">
    <property type="entry name" value="Ank_2"/>
    <property type="match status" value="1"/>
</dbReference>
<protein>
    <recommendedName>
        <fullName evidence="9">Caseinolytic peptidase B protein homolog</fullName>
    </recommendedName>
</protein>
<dbReference type="Proteomes" id="UP001195483">
    <property type="component" value="Unassembled WGS sequence"/>
</dbReference>
<reference evidence="7" key="1">
    <citation type="journal article" date="2021" name="Genome Biol. Evol.">
        <title>A High-Quality Reference Genome for a Parasitic Bivalve with Doubly Uniparental Inheritance (Bivalvia: Unionida).</title>
        <authorList>
            <person name="Smith C.H."/>
        </authorList>
    </citation>
    <scope>NUCLEOTIDE SEQUENCE</scope>
    <source>
        <strain evidence="7">CHS0354</strain>
    </source>
</reference>
<dbReference type="Gene3D" id="3.40.50.300">
    <property type="entry name" value="P-loop containing nucleotide triphosphate hydrolases"/>
    <property type="match status" value="1"/>
</dbReference>
<dbReference type="PRINTS" id="PR00300">
    <property type="entry name" value="CLPPROTEASEA"/>
</dbReference>
<dbReference type="GO" id="GO:0005739">
    <property type="term" value="C:mitochondrion"/>
    <property type="evidence" value="ECO:0007669"/>
    <property type="project" value="TreeGrafter"/>
</dbReference>
<dbReference type="GO" id="GO:0016887">
    <property type="term" value="F:ATP hydrolysis activity"/>
    <property type="evidence" value="ECO:0007669"/>
    <property type="project" value="InterPro"/>
</dbReference>
<dbReference type="SUPFAM" id="SSF48403">
    <property type="entry name" value="Ankyrin repeat"/>
    <property type="match status" value="1"/>
</dbReference>
<gene>
    <name evidence="7" type="ORF">CHS0354_021219</name>
</gene>
<keyword evidence="8" id="KW-1185">Reference proteome</keyword>
<dbReference type="SMART" id="SM01086">
    <property type="entry name" value="ClpB_D2-small"/>
    <property type="match status" value="1"/>
</dbReference>
<dbReference type="PROSITE" id="PS50297">
    <property type="entry name" value="ANK_REP_REGION"/>
    <property type="match status" value="2"/>
</dbReference>
<feature type="repeat" description="ANK" evidence="3">
    <location>
        <begin position="188"/>
        <end position="220"/>
    </location>
</feature>
<dbReference type="AlphaFoldDB" id="A0AAE0SS17"/>
<organism evidence="7 8">
    <name type="scientific">Potamilus streckersoni</name>
    <dbReference type="NCBI Taxonomy" id="2493646"/>
    <lineage>
        <taxon>Eukaryota</taxon>
        <taxon>Metazoa</taxon>
        <taxon>Spiralia</taxon>
        <taxon>Lophotrochozoa</taxon>
        <taxon>Mollusca</taxon>
        <taxon>Bivalvia</taxon>
        <taxon>Autobranchia</taxon>
        <taxon>Heteroconchia</taxon>
        <taxon>Palaeoheterodonta</taxon>
        <taxon>Unionida</taxon>
        <taxon>Unionoidea</taxon>
        <taxon>Unionidae</taxon>
        <taxon>Ambleminae</taxon>
        <taxon>Lampsilini</taxon>
        <taxon>Potamilus</taxon>
    </lineage>
</organism>
<reference evidence="7" key="2">
    <citation type="journal article" date="2021" name="Genome Biol. Evol.">
        <title>Developing a high-quality reference genome for a parasitic bivalve with doubly uniparental inheritance (Bivalvia: Unionida).</title>
        <authorList>
            <person name="Smith C.H."/>
        </authorList>
    </citation>
    <scope>NUCLEOTIDE SEQUENCE</scope>
    <source>
        <strain evidence="7">CHS0354</strain>
        <tissue evidence="7">Mantle</tissue>
    </source>
</reference>
<dbReference type="Pfam" id="PF00023">
    <property type="entry name" value="Ank"/>
    <property type="match status" value="1"/>
</dbReference>
<dbReference type="InterPro" id="IPR003959">
    <property type="entry name" value="ATPase_AAA_core"/>
</dbReference>
<keyword evidence="3" id="KW-0040">ANK repeat</keyword>
<dbReference type="InterPro" id="IPR036770">
    <property type="entry name" value="Ankyrin_rpt-contain_sf"/>
</dbReference>
<evidence type="ECO:0000256" key="3">
    <source>
        <dbReference type="PROSITE-ProRule" id="PRU00023"/>
    </source>
</evidence>
<dbReference type="GO" id="GO:0034605">
    <property type="term" value="P:cellular response to heat"/>
    <property type="evidence" value="ECO:0007669"/>
    <property type="project" value="TreeGrafter"/>
</dbReference>
<dbReference type="GO" id="GO:0005524">
    <property type="term" value="F:ATP binding"/>
    <property type="evidence" value="ECO:0007669"/>
    <property type="project" value="UniProtKB-KW"/>
</dbReference>
<reference evidence="7" key="3">
    <citation type="submission" date="2023-05" db="EMBL/GenBank/DDBJ databases">
        <authorList>
            <person name="Smith C.H."/>
        </authorList>
    </citation>
    <scope>NUCLEOTIDE SEQUENCE</scope>
    <source>
        <strain evidence="7">CHS0354</strain>
        <tissue evidence="7">Mantle</tissue>
    </source>
</reference>
<proteinExistence type="predicted"/>
<dbReference type="InterPro" id="IPR003593">
    <property type="entry name" value="AAA+_ATPase"/>
</dbReference>
<dbReference type="Gene3D" id="1.10.8.60">
    <property type="match status" value="1"/>
</dbReference>
<dbReference type="Gene3D" id="1.25.40.20">
    <property type="entry name" value="Ankyrin repeat-containing domain"/>
    <property type="match status" value="1"/>
</dbReference>
<evidence type="ECO:0000259" key="6">
    <source>
        <dbReference type="SMART" id="SM01086"/>
    </source>
</evidence>
<evidence type="ECO:0008006" key="9">
    <source>
        <dbReference type="Google" id="ProtNLM"/>
    </source>
</evidence>
<evidence type="ECO:0000313" key="7">
    <source>
        <dbReference type="EMBL" id="KAK3597111.1"/>
    </source>
</evidence>